<dbReference type="InterPro" id="IPR008972">
    <property type="entry name" value="Cupredoxin"/>
</dbReference>
<dbReference type="InterPro" id="IPR039447">
    <property type="entry name" value="UreH-like_TM_dom"/>
</dbReference>
<evidence type="ECO:0000259" key="2">
    <source>
        <dbReference type="Pfam" id="PF13386"/>
    </source>
</evidence>
<dbReference type="Proteomes" id="UP000034054">
    <property type="component" value="Unassembled WGS sequence"/>
</dbReference>
<accession>A0A0G1ZVA4</accession>
<gene>
    <name evidence="4" type="ORF">UY76_C0034G0004</name>
</gene>
<dbReference type="InterPro" id="IPR028096">
    <property type="entry name" value="EfeO_Cupredoxin"/>
</dbReference>
<organism evidence="4 5">
    <name type="scientific">Candidatus Uhrbacteria bacterium GW2011_GWA2_52_8d</name>
    <dbReference type="NCBI Taxonomy" id="1618979"/>
    <lineage>
        <taxon>Bacteria</taxon>
        <taxon>Candidatus Uhriibacteriota</taxon>
    </lineage>
</organism>
<evidence type="ECO:0000259" key="3">
    <source>
        <dbReference type="Pfam" id="PF13473"/>
    </source>
</evidence>
<reference evidence="4 5" key="1">
    <citation type="journal article" date="2015" name="Nature">
        <title>rRNA introns, odd ribosomes, and small enigmatic genomes across a large radiation of phyla.</title>
        <authorList>
            <person name="Brown C.T."/>
            <person name="Hug L.A."/>
            <person name="Thomas B.C."/>
            <person name="Sharon I."/>
            <person name="Castelle C.J."/>
            <person name="Singh A."/>
            <person name="Wilkins M.J."/>
            <person name="Williams K.H."/>
            <person name="Banfield J.F."/>
        </authorList>
    </citation>
    <scope>NUCLEOTIDE SEQUENCE [LARGE SCALE GENOMIC DNA]</scope>
</reference>
<feature type="domain" description="Urease accessory protein UreH-like transmembrane" evidence="2">
    <location>
        <begin position="45"/>
        <end position="248"/>
    </location>
</feature>
<feature type="domain" description="EfeO-type cupredoxin-like" evidence="3">
    <location>
        <begin position="281"/>
        <end position="368"/>
    </location>
</feature>
<dbReference type="SUPFAM" id="SSF49503">
    <property type="entry name" value="Cupredoxins"/>
    <property type="match status" value="1"/>
</dbReference>
<dbReference type="PANTHER" id="PTHR42208:SF1">
    <property type="entry name" value="HEAVY METAL TRANSPORTER"/>
    <property type="match status" value="1"/>
</dbReference>
<evidence type="ECO:0000313" key="5">
    <source>
        <dbReference type="Proteomes" id="UP000034054"/>
    </source>
</evidence>
<keyword evidence="1" id="KW-0812">Transmembrane</keyword>
<evidence type="ECO:0000256" key="1">
    <source>
        <dbReference type="SAM" id="Phobius"/>
    </source>
</evidence>
<dbReference type="Gene3D" id="2.60.40.420">
    <property type="entry name" value="Cupredoxins - blue copper proteins"/>
    <property type="match status" value="1"/>
</dbReference>
<feature type="transmembrane region" description="Helical" evidence="1">
    <location>
        <begin position="200"/>
        <end position="223"/>
    </location>
</feature>
<feature type="transmembrane region" description="Helical" evidence="1">
    <location>
        <begin position="7"/>
        <end position="24"/>
    </location>
</feature>
<comment type="caution">
    <text evidence="4">The sequence shown here is derived from an EMBL/GenBank/DDBJ whole genome shotgun (WGS) entry which is preliminary data.</text>
</comment>
<sequence length="372" mass="39325">MTESINLRRIAGVALIVFALWYLFDRFGVLSVSPSLSGSVGFASIFFIGVVASLSSCTAVLAGFILALSSSHAERHANESAHDRMRPHILFNLGRLIGFASFGALVGYLGSLLVLSPAVNALFVIVIAVLMLSIGANLLKLFPKDTFQITPPKWLTRKIHDLQDSKHPAVPFVLGALTFFLPCGFTQSVQLYALSTGNPILAATIMAIFALGTAPVLLGLGAATSVAHGKTLKRVTQVAGILVLVIGLSQLRNGAALLGLSTPGAVTQAKLAVAEDSLILADGKQIIQMELASGFYSPDVFQVVEDIPVEWQIYAPQFMGCADTLVSRGLGISTRLTPGDNTVTFTPTEPGKYAFSCSMGMVRGTMVVVGKE</sequence>
<dbReference type="EMBL" id="LCRH01000034">
    <property type="protein sequence ID" value="KKW32262.1"/>
    <property type="molecule type" value="Genomic_DNA"/>
</dbReference>
<keyword evidence="1" id="KW-0472">Membrane</keyword>
<keyword evidence="1" id="KW-1133">Transmembrane helix</keyword>
<proteinExistence type="predicted"/>
<feature type="transmembrane region" description="Helical" evidence="1">
    <location>
        <begin position="121"/>
        <end position="139"/>
    </location>
</feature>
<name>A0A0G1ZVA4_9BACT</name>
<dbReference type="Pfam" id="PF13386">
    <property type="entry name" value="DsbD_2"/>
    <property type="match status" value="1"/>
</dbReference>
<dbReference type="PANTHER" id="PTHR42208">
    <property type="entry name" value="HEAVY METAL TRANSPORTER-RELATED"/>
    <property type="match status" value="1"/>
</dbReference>
<protein>
    <submittedName>
        <fullName evidence="4">Heavy metal transport/detoxification protein</fullName>
    </submittedName>
</protein>
<feature type="transmembrane region" description="Helical" evidence="1">
    <location>
        <begin position="89"/>
        <end position="115"/>
    </location>
</feature>
<feature type="transmembrane region" description="Helical" evidence="1">
    <location>
        <begin position="172"/>
        <end position="194"/>
    </location>
</feature>
<dbReference type="Pfam" id="PF13473">
    <property type="entry name" value="Cupredoxin_1"/>
    <property type="match status" value="1"/>
</dbReference>
<evidence type="ECO:0000313" key="4">
    <source>
        <dbReference type="EMBL" id="KKW32262.1"/>
    </source>
</evidence>
<feature type="transmembrane region" description="Helical" evidence="1">
    <location>
        <begin position="44"/>
        <end position="68"/>
    </location>
</feature>
<dbReference type="AlphaFoldDB" id="A0A0G1ZVA4"/>